<dbReference type="AlphaFoldDB" id="A0A6J5Z5A6"/>
<organism evidence="1">
    <name type="scientific">freshwater metagenome</name>
    <dbReference type="NCBI Taxonomy" id="449393"/>
    <lineage>
        <taxon>unclassified sequences</taxon>
        <taxon>metagenomes</taxon>
        <taxon>ecological metagenomes</taxon>
    </lineage>
</organism>
<reference evidence="1" key="1">
    <citation type="submission" date="2020-05" db="EMBL/GenBank/DDBJ databases">
        <authorList>
            <person name="Chiriac C."/>
            <person name="Salcher M."/>
            <person name="Ghai R."/>
            <person name="Kavagutti S V."/>
        </authorList>
    </citation>
    <scope>NUCLEOTIDE SEQUENCE</scope>
</reference>
<accession>A0A6J5Z5A6</accession>
<gene>
    <name evidence="1" type="ORF">UFOPK3522_00231</name>
</gene>
<proteinExistence type="predicted"/>
<dbReference type="EMBL" id="CAESAO010000011">
    <property type="protein sequence ID" value="CAB4336588.1"/>
    <property type="molecule type" value="Genomic_DNA"/>
</dbReference>
<evidence type="ECO:0000313" key="1">
    <source>
        <dbReference type="EMBL" id="CAB4336588.1"/>
    </source>
</evidence>
<name>A0A6J5Z5A6_9ZZZZ</name>
<protein>
    <submittedName>
        <fullName evidence="1">Unannotated protein</fullName>
    </submittedName>
</protein>
<sequence length="220" mass="22045">MPYSIPNTASTDSYQTWGNGIYTGGWIQVFDQTGVTGGGGVIAYVSHRPSGSSGPTADAEAVQLTPGWYPLIGTPRDPIVSVTFKSAITGKPAQVYGLLVEDGAAGFGSGTQISGSLSSTGTTTPPSTGGSNVITGSVDSTGAVLAGTGFTITKLGTGNYQINWTTPFAAAPTVVATTTQSLRSAIIGSNATIATSVLVQSQTAGTNTDGGFYFLATATV</sequence>